<dbReference type="STRING" id="1367847.JCM7686_3078"/>
<evidence type="ECO:0000313" key="2">
    <source>
        <dbReference type="EMBL" id="AGT10114.1"/>
    </source>
</evidence>
<reference evidence="2 3" key="1">
    <citation type="journal article" date="2014" name="BMC Genomics">
        <title>Architecture and functions of a multipartite genome of the methylotrophic bacterium Paracoccus aminophilus JCM 7686, containing primary and secondary chromids.</title>
        <authorList>
            <person name="Dziewit L."/>
            <person name="Czarnecki J."/>
            <person name="Wibberg D."/>
            <person name="Radlinska M."/>
            <person name="Mrozek P."/>
            <person name="Szymczak M."/>
            <person name="Schluter A."/>
            <person name="Puhler A."/>
            <person name="Bartosik D."/>
        </authorList>
    </citation>
    <scope>NUCLEOTIDE SEQUENCE [LARGE SCALE GENOMIC DNA]</scope>
    <source>
        <strain evidence="2">JCM 7686</strain>
    </source>
</reference>
<sequence length="326" mass="34920">MNPDAHRPSQAVYSPAATFAAQGEIAFEWRGKLALSRQDQIAVAGGSFARQLGASLRAAGLGLLDAEPAPDGAPFAAAQDYGYGQFSARFGRIDSARLFAQVLDDAATGFVSPRYVWHQNGRYVDAFRPWIEPGGMVSVAEVLALRRHHLAAVKRLFRQADCLILTLGAGEYWLEPDTGRAFPLRPDELAGAVDPAQLLRQRPERAVVAADLALLRRQVTQLNPQLRMVLSVSPQRADEGRAGSAVLSAVRDFAAAHPEIDYFPAAEIADHHRLARWQGFAAPETGTSDAVISAFLRGYGLDNLAPQHRIGQAEGPGALGRGGAGG</sequence>
<dbReference type="InterPro" id="IPR014982">
    <property type="entry name" value="GSCFA"/>
</dbReference>
<dbReference type="eggNOG" id="COG0455">
    <property type="taxonomic scope" value="Bacteria"/>
</dbReference>
<name>S5XRS4_PARAH</name>
<dbReference type="PATRIC" id="fig|1367847.3.peg.3100"/>
<dbReference type="KEGG" id="pami:JCM7686_3078"/>
<keyword evidence="3" id="KW-1185">Reference proteome</keyword>
<protein>
    <recommendedName>
        <fullName evidence="1">GSCFA domain-containing protein</fullName>
    </recommendedName>
</protein>
<accession>S5XRS4</accession>
<dbReference type="EMBL" id="CP006650">
    <property type="protein sequence ID" value="AGT10114.1"/>
    <property type="molecule type" value="Genomic_DNA"/>
</dbReference>
<feature type="domain" description="GSCFA" evidence="1">
    <location>
        <begin position="41"/>
        <end position="270"/>
    </location>
</feature>
<dbReference type="Proteomes" id="UP000015480">
    <property type="component" value="Chromosome"/>
</dbReference>
<dbReference type="Pfam" id="PF08885">
    <property type="entry name" value="GSCFA"/>
    <property type="match status" value="1"/>
</dbReference>
<dbReference type="AlphaFoldDB" id="S5XRS4"/>
<evidence type="ECO:0000259" key="1">
    <source>
        <dbReference type="Pfam" id="PF08885"/>
    </source>
</evidence>
<gene>
    <name evidence="2" type="ORF">JCM7686_3078</name>
</gene>
<organism evidence="2 3">
    <name type="scientific">Paracoccus aminophilus JCM 7686</name>
    <dbReference type="NCBI Taxonomy" id="1367847"/>
    <lineage>
        <taxon>Bacteria</taxon>
        <taxon>Pseudomonadati</taxon>
        <taxon>Pseudomonadota</taxon>
        <taxon>Alphaproteobacteria</taxon>
        <taxon>Rhodobacterales</taxon>
        <taxon>Paracoccaceae</taxon>
        <taxon>Paracoccus</taxon>
    </lineage>
</organism>
<dbReference type="HOGENOM" id="CLU_049172_0_0_5"/>
<proteinExistence type="predicted"/>
<evidence type="ECO:0000313" key="3">
    <source>
        <dbReference type="Proteomes" id="UP000015480"/>
    </source>
</evidence>